<evidence type="ECO:0000256" key="8">
    <source>
        <dbReference type="ARBA" id="ARBA00025475"/>
    </source>
</evidence>
<dbReference type="PANTHER" id="PTHR21235:SF2">
    <property type="entry name" value="IMIDAZOLE GLYCEROL PHOSPHATE SYNTHASE HISHF"/>
    <property type="match status" value="1"/>
</dbReference>
<dbReference type="CDD" id="cd04731">
    <property type="entry name" value="HisF"/>
    <property type="match status" value="1"/>
</dbReference>
<sequence length="255" mass="27696">MIVPKKIRVIPRLDIKGANVIKGVHLECLHIVGNPEEMATRYYSQGADELIYMDVVASLYGRNNLLDIVEKTAKNVFIPLTVGGGIRSIDDIKSVLRAGADKVAINTHATLNPQFITAAARTFGSQCIVGSIEAKKINEDRWEVFTDNGRVETGLDAVNWAINLEQLGAGELLITSIDQEGTAKGYDTELIKKIAPNISIPVIACGGAGKPEDMVLAVKEGFADAVAAGNIFHYNKYSIAEVKKFLRERGIDTRS</sequence>
<dbReference type="SUPFAM" id="SSF51366">
    <property type="entry name" value="Ribulose-phoshate binding barrel"/>
    <property type="match status" value="1"/>
</dbReference>
<dbReference type="EC" id="4.3.2.10" evidence="4"/>
<keyword evidence="7" id="KW-0456">Lyase</keyword>
<gene>
    <name evidence="12" type="ORF">A3G52_03540</name>
</gene>
<organism evidence="12 13">
    <name type="scientific">Candidatus Taylorbacteria bacterium RIFCSPLOWO2_12_FULL_43_20</name>
    <dbReference type="NCBI Taxonomy" id="1802332"/>
    <lineage>
        <taxon>Bacteria</taxon>
        <taxon>Candidatus Tayloriibacteriota</taxon>
    </lineage>
</organism>
<comment type="similarity">
    <text evidence="2 11">Belongs to the HisA/HisF family.</text>
</comment>
<evidence type="ECO:0000256" key="5">
    <source>
        <dbReference type="ARBA" id="ARBA00022605"/>
    </source>
</evidence>
<keyword evidence="6 11" id="KW-0368">Histidine biosynthesis</keyword>
<dbReference type="PANTHER" id="PTHR21235">
    <property type="entry name" value="IMIDAZOLE GLYCEROL PHOSPHATE SYNTHASE SUBUNIT HISF/H IGP SYNTHASE SUBUNIT HISF/H"/>
    <property type="match status" value="1"/>
</dbReference>
<dbReference type="Gene3D" id="3.20.20.70">
    <property type="entry name" value="Aldolase class I"/>
    <property type="match status" value="1"/>
</dbReference>
<evidence type="ECO:0000256" key="10">
    <source>
        <dbReference type="ARBA" id="ARBA00047838"/>
    </source>
</evidence>
<accession>A0A1G2P2S9</accession>
<comment type="subunit">
    <text evidence="3">Heterodimer of HisH and HisF.</text>
</comment>
<comment type="caution">
    <text evidence="12">The sequence shown here is derived from an EMBL/GenBank/DDBJ whole genome shotgun (WGS) entry which is preliminary data.</text>
</comment>
<dbReference type="GO" id="GO:0016829">
    <property type="term" value="F:lyase activity"/>
    <property type="evidence" value="ECO:0007669"/>
    <property type="project" value="UniProtKB-KW"/>
</dbReference>
<evidence type="ECO:0000256" key="9">
    <source>
        <dbReference type="ARBA" id="ARBA00030264"/>
    </source>
</evidence>
<dbReference type="UniPathway" id="UPA00031">
    <property type="reaction ID" value="UER00010"/>
</dbReference>
<evidence type="ECO:0000256" key="1">
    <source>
        <dbReference type="ARBA" id="ARBA00005091"/>
    </source>
</evidence>
<name>A0A1G2P2S9_9BACT</name>
<comment type="function">
    <text evidence="8">IGPS catalyzes the conversion of PRFAR and glutamine to IGP, AICAR and glutamate. The HisF subunit catalyzes the cyclization activity that produces IGP and AICAR from PRFAR using the ammonia provided by the HisH subunit.</text>
</comment>
<dbReference type="GO" id="GO:0000107">
    <property type="term" value="F:imidazoleglycerol-phosphate synthase activity"/>
    <property type="evidence" value="ECO:0007669"/>
    <property type="project" value="InterPro"/>
</dbReference>
<dbReference type="InterPro" id="IPR011060">
    <property type="entry name" value="RibuloseP-bd_barrel"/>
</dbReference>
<evidence type="ECO:0000313" key="12">
    <source>
        <dbReference type="EMBL" id="OHA41881.1"/>
    </source>
</evidence>
<comment type="pathway">
    <text evidence="1">Amino-acid biosynthesis; L-histidine biosynthesis; L-histidine from 5-phospho-alpha-D-ribose 1-diphosphate: step 5/9.</text>
</comment>
<dbReference type="Pfam" id="PF00977">
    <property type="entry name" value="His_biosynth"/>
    <property type="match status" value="1"/>
</dbReference>
<dbReference type="GO" id="GO:0000105">
    <property type="term" value="P:L-histidine biosynthetic process"/>
    <property type="evidence" value="ECO:0007669"/>
    <property type="project" value="UniProtKB-UniPathway"/>
</dbReference>
<dbReference type="Proteomes" id="UP000177269">
    <property type="component" value="Unassembled WGS sequence"/>
</dbReference>
<dbReference type="InterPro" id="IPR013785">
    <property type="entry name" value="Aldolase_TIM"/>
</dbReference>
<proteinExistence type="inferred from homology"/>
<evidence type="ECO:0000256" key="7">
    <source>
        <dbReference type="ARBA" id="ARBA00023239"/>
    </source>
</evidence>
<dbReference type="AlphaFoldDB" id="A0A1G2P2S9"/>
<dbReference type="InterPro" id="IPR006062">
    <property type="entry name" value="His_biosynth"/>
</dbReference>
<dbReference type="InterPro" id="IPR004651">
    <property type="entry name" value="HisF"/>
</dbReference>
<dbReference type="InterPro" id="IPR050064">
    <property type="entry name" value="IGPS_HisA/HisF"/>
</dbReference>
<evidence type="ECO:0000313" key="13">
    <source>
        <dbReference type="Proteomes" id="UP000177269"/>
    </source>
</evidence>
<evidence type="ECO:0000256" key="2">
    <source>
        <dbReference type="ARBA" id="ARBA00009667"/>
    </source>
</evidence>
<dbReference type="EMBL" id="MHSK01000024">
    <property type="protein sequence ID" value="OHA41881.1"/>
    <property type="molecule type" value="Genomic_DNA"/>
</dbReference>
<evidence type="ECO:0000256" key="4">
    <source>
        <dbReference type="ARBA" id="ARBA00012809"/>
    </source>
</evidence>
<reference evidence="12 13" key="1">
    <citation type="journal article" date="2016" name="Nat. Commun.">
        <title>Thousands of microbial genomes shed light on interconnected biogeochemical processes in an aquifer system.</title>
        <authorList>
            <person name="Anantharaman K."/>
            <person name="Brown C.T."/>
            <person name="Hug L.A."/>
            <person name="Sharon I."/>
            <person name="Castelle C.J."/>
            <person name="Probst A.J."/>
            <person name="Thomas B.C."/>
            <person name="Singh A."/>
            <person name="Wilkins M.J."/>
            <person name="Karaoz U."/>
            <person name="Brodie E.L."/>
            <person name="Williams K.H."/>
            <person name="Hubbard S.S."/>
            <person name="Banfield J.F."/>
        </authorList>
    </citation>
    <scope>NUCLEOTIDE SEQUENCE [LARGE SCALE GENOMIC DNA]</scope>
</reference>
<comment type="catalytic activity">
    <reaction evidence="10">
        <text>5-[(5-phospho-1-deoxy-D-ribulos-1-ylimino)methylamino]-1-(5-phospho-beta-D-ribosyl)imidazole-4-carboxamide + L-glutamine = D-erythro-1-(imidazol-4-yl)glycerol 3-phosphate + 5-amino-1-(5-phospho-beta-D-ribosyl)imidazole-4-carboxamide + L-glutamate + H(+)</text>
        <dbReference type="Rhea" id="RHEA:24793"/>
        <dbReference type="ChEBI" id="CHEBI:15378"/>
        <dbReference type="ChEBI" id="CHEBI:29985"/>
        <dbReference type="ChEBI" id="CHEBI:58278"/>
        <dbReference type="ChEBI" id="CHEBI:58359"/>
        <dbReference type="ChEBI" id="CHEBI:58475"/>
        <dbReference type="ChEBI" id="CHEBI:58525"/>
        <dbReference type="EC" id="4.3.2.10"/>
    </reaction>
</comment>
<evidence type="ECO:0000256" key="11">
    <source>
        <dbReference type="RuleBase" id="RU003657"/>
    </source>
</evidence>
<evidence type="ECO:0000256" key="6">
    <source>
        <dbReference type="ARBA" id="ARBA00023102"/>
    </source>
</evidence>
<protein>
    <recommendedName>
        <fullName evidence="4">imidazole glycerol-phosphate synthase</fullName>
        <ecNumber evidence="4">4.3.2.10</ecNumber>
    </recommendedName>
    <alternativeName>
        <fullName evidence="9">IGP synthase cyclase subunit</fullName>
    </alternativeName>
</protein>
<evidence type="ECO:0000256" key="3">
    <source>
        <dbReference type="ARBA" id="ARBA00011152"/>
    </source>
</evidence>
<keyword evidence="5 11" id="KW-0028">Amino-acid biosynthesis</keyword>